<dbReference type="EMBL" id="VHLG01000004">
    <property type="protein sequence ID" value="TPW31034.1"/>
    <property type="molecule type" value="Genomic_DNA"/>
</dbReference>
<dbReference type="AlphaFoldDB" id="A0A506UDK9"/>
<evidence type="ECO:0000256" key="5">
    <source>
        <dbReference type="SAM" id="Phobius"/>
    </source>
</evidence>
<dbReference type="GO" id="GO:0006457">
    <property type="term" value="P:protein folding"/>
    <property type="evidence" value="ECO:0007669"/>
    <property type="project" value="InterPro"/>
</dbReference>
<dbReference type="OrthoDB" id="3711263at2"/>
<evidence type="ECO:0000256" key="1">
    <source>
        <dbReference type="ARBA" id="ARBA00004141"/>
    </source>
</evidence>
<dbReference type="RefSeq" id="WP_141148906.1">
    <property type="nucleotide sequence ID" value="NZ_VHLG01000004.1"/>
</dbReference>
<proteinExistence type="predicted"/>
<sequence>MSERIAYHLNVLGLLAISAVLLFAFADQFYGGELPCPLCILQRAGFVIVGTGLALNVLFGSAARHYGVMIIGAVVGGAVALRQVALHVIPGTGAYGAPFFGLHFYSWAFILFVLVCLGSGLMLLLTRPAGKGAIGGLSGLGIAVLGLFALMAVGNGISTLAECGFGLCPDNPTGYIGLDALLK</sequence>
<keyword evidence="2 5" id="KW-0812">Transmembrane</keyword>
<dbReference type="Proteomes" id="UP000318801">
    <property type="component" value="Unassembled WGS sequence"/>
</dbReference>
<dbReference type="InterPro" id="IPR023380">
    <property type="entry name" value="DsbB-like_sf"/>
</dbReference>
<comment type="subcellular location">
    <subcellularLocation>
        <location evidence="1">Membrane</location>
        <topology evidence="1">Multi-pass membrane protein</topology>
    </subcellularLocation>
</comment>
<feature type="transmembrane region" description="Helical" evidence="5">
    <location>
        <begin position="132"/>
        <end position="153"/>
    </location>
</feature>
<evidence type="ECO:0000256" key="3">
    <source>
        <dbReference type="ARBA" id="ARBA00022989"/>
    </source>
</evidence>
<keyword evidence="7" id="KW-1185">Reference proteome</keyword>
<dbReference type="Gene3D" id="1.20.1550.10">
    <property type="entry name" value="DsbB-like"/>
    <property type="match status" value="1"/>
</dbReference>
<protein>
    <submittedName>
        <fullName evidence="6">Disulfide bond formation protein B</fullName>
    </submittedName>
</protein>
<evidence type="ECO:0000256" key="2">
    <source>
        <dbReference type="ARBA" id="ARBA00022692"/>
    </source>
</evidence>
<name>A0A506UDK9_9HYPH</name>
<keyword evidence="3 5" id="KW-1133">Transmembrane helix</keyword>
<keyword evidence="4 5" id="KW-0472">Membrane</keyword>
<feature type="transmembrane region" description="Helical" evidence="5">
    <location>
        <begin position="66"/>
        <end position="84"/>
    </location>
</feature>
<feature type="transmembrane region" description="Helical" evidence="5">
    <location>
        <begin position="42"/>
        <end position="59"/>
    </location>
</feature>
<dbReference type="InterPro" id="IPR003752">
    <property type="entry name" value="DiS_bond_form_DsbB/BdbC"/>
</dbReference>
<feature type="transmembrane region" description="Helical" evidence="5">
    <location>
        <begin position="104"/>
        <end position="125"/>
    </location>
</feature>
<evidence type="ECO:0000256" key="4">
    <source>
        <dbReference type="ARBA" id="ARBA00023136"/>
    </source>
</evidence>
<accession>A0A506UDK9</accession>
<evidence type="ECO:0000313" key="6">
    <source>
        <dbReference type="EMBL" id="TPW31034.1"/>
    </source>
</evidence>
<reference evidence="6 7" key="1">
    <citation type="submission" date="2019-06" db="EMBL/GenBank/DDBJ databases">
        <authorList>
            <person name="Li M."/>
        </authorList>
    </citation>
    <scope>NUCLEOTIDE SEQUENCE [LARGE SCALE GENOMIC DNA]</scope>
    <source>
        <strain evidence="6 7">BGMRC2036</strain>
    </source>
</reference>
<evidence type="ECO:0000313" key="7">
    <source>
        <dbReference type="Proteomes" id="UP000318801"/>
    </source>
</evidence>
<dbReference type="Pfam" id="PF02600">
    <property type="entry name" value="DsbB"/>
    <property type="match status" value="1"/>
</dbReference>
<comment type="caution">
    <text evidence="6">The sequence shown here is derived from an EMBL/GenBank/DDBJ whole genome shotgun (WGS) entry which is preliminary data.</text>
</comment>
<dbReference type="SUPFAM" id="SSF158442">
    <property type="entry name" value="DsbB-like"/>
    <property type="match status" value="1"/>
</dbReference>
<organism evidence="6 7">
    <name type="scientific">Martelella alba</name>
    <dbReference type="NCBI Taxonomy" id="2590451"/>
    <lineage>
        <taxon>Bacteria</taxon>
        <taxon>Pseudomonadati</taxon>
        <taxon>Pseudomonadota</taxon>
        <taxon>Alphaproteobacteria</taxon>
        <taxon>Hyphomicrobiales</taxon>
        <taxon>Aurantimonadaceae</taxon>
        <taxon>Martelella</taxon>
    </lineage>
</organism>
<gene>
    <name evidence="6" type="ORF">FJU08_10280</name>
</gene>
<dbReference type="GO" id="GO:0016020">
    <property type="term" value="C:membrane"/>
    <property type="evidence" value="ECO:0007669"/>
    <property type="project" value="UniProtKB-SubCell"/>
</dbReference>
<dbReference type="GO" id="GO:0015035">
    <property type="term" value="F:protein-disulfide reductase activity"/>
    <property type="evidence" value="ECO:0007669"/>
    <property type="project" value="InterPro"/>
</dbReference>